<name>A0AAD5XUN9_9FUNG</name>
<keyword evidence="2" id="KW-1185">Reference proteome</keyword>
<sequence length="82" mass="9296">MTTNFRSRLKEELSSLIANNPKYSNLEYLHEKIVILNSVFKENIIPWIGGSLMGAIRAGGKEILKANFENTGTVPDWSVYEH</sequence>
<gene>
    <name evidence="1" type="ORF">HK099_005850</name>
</gene>
<dbReference type="AlphaFoldDB" id="A0AAD5XUN9"/>
<comment type="caution">
    <text evidence="1">The sequence shown here is derived from an EMBL/GenBank/DDBJ whole genome shotgun (WGS) entry which is preliminary data.</text>
</comment>
<dbReference type="EMBL" id="JADGJW010000476">
    <property type="protein sequence ID" value="KAJ3216488.1"/>
    <property type="molecule type" value="Genomic_DNA"/>
</dbReference>
<evidence type="ECO:0000313" key="2">
    <source>
        <dbReference type="Proteomes" id="UP001211065"/>
    </source>
</evidence>
<accession>A0AAD5XUN9</accession>
<reference evidence="1" key="1">
    <citation type="submission" date="2020-05" db="EMBL/GenBank/DDBJ databases">
        <title>Phylogenomic resolution of chytrid fungi.</title>
        <authorList>
            <person name="Stajich J.E."/>
            <person name="Amses K."/>
            <person name="Simmons R."/>
            <person name="Seto K."/>
            <person name="Myers J."/>
            <person name="Bonds A."/>
            <person name="Quandt C.A."/>
            <person name="Barry K."/>
            <person name="Liu P."/>
            <person name="Grigoriev I."/>
            <person name="Longcore J.E."/>
            <person name="James T.Y."/>
        </authorList>
    </citation>
    <scope>NUCLEOTIDE SEQUENCE</scope>
    <source>
        <strain evidence="1">JEL0476</strain>
    </source>
</reference>
<evidence type="ECO:0000313" key="1">
    <source>
        <dbReference type="EMBL" id="KAJ3216488.1"/>
    </source>
</evidence>
<organism evidence="1 2">
    <name type="scientific">Clydaea vesicula</name>
    <dbReference type="NCBI Taxonomy" id="447962"/>
    <lineage>
        <taxon>Eukaryota</taxon>
        <taxon>Fungi</taxon>
        <taxon>Fungi incertae sedis</taxon>
        <taxon>Chytridiomycota</taxon>
        <taxon>Chytridiomycota incertae sedis</taxon>
        <taxon>Chytridiomycetes</taxon>
        <taxon>Lobulomycetales</taxon>
        <taxon>Lobulomycetaceae</taxon>
        <taxon>Clydaea</taxon>
    </lineage>
</organism>
<dbReference type="Proteomes" id="UP001211065">
    <property type="component" value="Unassembled WGS sequence"/>
</dbReference>
<proteinExistence type="predicted"/>
<protein>
    <submittedName>
        <fullName evidence="1">Uncharacterized protein</fullName>
    </submittedName>
</protein>